<evidence type="ECO:0000256" key="4">
    <source>
        <dbReference type="SAM" id="MobiDB-lite"/>
    </source>
</evidence>
<accession>A0ABP5ALF7</accession>
<dbReference type="Gene3D" id="3.40.50.300">
    <property type="entry name" value="P-loop containing nucleotide triphosphate hydrolases"/>
    <property type="match status" value="1"/>
</dbReference>
<evidence type="ECO:0000256" key="3">
    <source>
        <dbReference type="ARBA" id="ARBA00022840"/>
    </source>
</evidence>
<feature type="domain" description="ABC transporter" evidence="5">
    <location>
        <begin position="4"/>
        <end position="239"/>
    </location>
</feature>
<dbReference type="Pfam" id="PF00005">
    <property type="entry name" value="ABC_tran"/>
    <property type="match status" value="1"/>
</dbReference>
<dbReference type="Proteomes" id="UP001500784">
    <property type="component" value="Unassembled WGS sequence"/>
</dbReference>
<dbReference type="PANTHER" id="PTHR42781:SF4">
    <property type="entry name" value="SPERMIDINE_PUTRESCINE IMPORT ATP-BINDING PROTEIN POTA"/>
    <property type="match status" value="1"/>
</dbReference>
<dbReference type="GO" id="GO:0005524">
    <property type="term" value="F:ATP binding"/>
    <property type="evidence" value="ECO:0007669"/>
    <property type="project" value="UniProtKB-KW"/>
</dbReference>
<dbReference type="SMART" id="SM00382">
    <property type="entry name" value="AAA"/>
    <property type="match status" value="1"/>
</dbReference>
<sequence length="403" mass="41370">MSSISLQGLRHVYANGHVGLSDVDLDVHDGEFLALLGPSGSGKTTLLRSIAGFVQPEGGTLCLGGKPVAGPGAWVPPEKRNLGMVFQDHAIWPHWSVARNVGYPLRLAGVPRKAAEARVRSVLGLVGLDGLGERAPAALSGGQRQRVALARAIVGAPQALLLDEALSSLDEPLRARLRLDLKALTSEQGLTSVHVTHDRAEALALADRVAVLRAGRIEQVGTPEELVRNPASAFVASFVNDAVLLDGTWAEGRLAVAEGISIPGERLEAGPSMGEGGLGHRALAVTAAVSPLDLLLHPVHPNLAGDTGWARTGVVTSALYGPHGFDVSVDWQGRTLRAHVTGWVPKPGDRVLPEVLRAHVFAGEAAGSASGAAGDAGDSAGDAGSAGAAPGDAAAGRRTLVTA</sequence>
<proteinExistence type="predicted"/>
<dbReference type="InterPro" id="IPR003593">
    <property type="entry name" value="AAA+_ATPase"/>
</dbReference>
<keyword evidence="2" id="KW-0547">Nucleotide-binding</keyword>
<dbReference type="InterPro" id="IPR017871">
    <property type="entry name" value="ABC_transporter-like_CS"/>
</dbReference>
<organism evidence="6 7">
    <name type="scientific">Arthrobacter gandavensis</name>
    <dbReference type="NCBI Taxonomy" id="169960"/>
    <lineage>
        <taxon>Bacteria</taxon>
        <taxon>Bacillati</taxon>
        <taxon>Actinomycetota</taxon>
        <taxon>Actinomycetes</taxon>
        <taxon>Micrococcales</taxon>
        <taxon>Micrococcaceae</taxon>
        <taxon>Arthrobacter</taxon>
    </lineage>
</organism>
<dbReference type="RefSeq" id="WP_152229385.1">
    <property type="nucleotide sequence ID" value="NZ_BAAALV010000004.1"/>
</dbReference>
<gene>
    <name evidence="6" type="ORF">GCM10009688_22800</name>
</gene>
<keyword evidence="1" id="KW-0813">Transport</keyword>
<reference evidence="7" key="1">
    <citation type="journal article" date="2019" name="Int. J. Syst. Evol. Microbiol.">
        <title>The Global Catalogue of Microorganisms (GCM) 10K type strain sequencing project: providing services to taxonomists for standard genome sequencing and annotation.</title>
        <authorList>
            <consortium name="The Broad Institute Genomics Platform"/>
            <consortium name="The Broad Institute Genome Sequencing Center for Infectious Disease"/>
            <person name="Wu L."/>
            <person name="Ma J."/>
        </authorList>
    </citation>
    <scope>NUCLEOTIDE SEQUENCE [LARGE SCALE GENOMIC DNA]</scope>
    <source>
        <strain evidence="7">JCM 13316</strain>
    </source>
</reference>
<comment type="caution">
    <text evidence="6">The sequence shown here is derived from an EMBL/GenBank/DDBJ whole genome shotgun (WGS) entry which is preliminary data.</text>
</comment>
<evidence type="ECO:0000313" key="6">
    <source>
        <dbReference type="EMBL" id="GAA1917178.1"/>
    </source>
</evidence>
<dbReference type="InterPro" id="IPR027417">
    <property type="entry name" value="P-loop_NTPase"/>
</dbReference>
<evidence type="ECO:0000256" key="2">
    <source>
        <dbReference type="ARBA" id="ARBA00022741"/>
    </source>
</evidence>
<dbReference type="EMBL" id="BAAALV010000004">
    <property type="protein sequence ID" value="GAA1917178.1"/>
    <property type="molecule type" value="Genomic_DNA"/>
</dbReference>
<dbReference type="GeneID" id="95608101"/>
<feature type="region of interest" description="Disordered" evidence="4">
    <location>
        <begin position="368"/>
        <end position="403"/>
    </location>
</feature>
<keyword evidence="3 6" id="KW-0067">ATP-binding</keyword>
<feature type="compositionally biased region" description="Low complexity" evidence="4">
    <location>
        <begin position="368"/>
        <end position="396"/>
    </location>
</feature>
<evidence type="ECO:0000313" key="7">
    <source>
        <dbReference type="Proteomes" id="UP001500784"/>
    </source>
</evidence>
<evidence type="ECO:0000256" key="1">
    <source>
        <dbReference type="ARBA" id="ARBA00022448"/>
    </source>
</evidence>
<name>A0ABP5ALF7_9MICC</name>
<protein>
    <submittedName>
        <fullName evidence="6">ABC transporter ATP-binding protein</fullName>
    </submittedName>
</protein>
<keyword evidence="7" id="KW-1185">Reference proteome</keyword>
<dbReference type="SUPFAM" id="SSF52540">
    <property type="entry name" value="P-loop containing nucleoside triphosphate hydrolases"/>
    <property type="match status" value="1"/>
</dbReference>
<dbReference type="PROSITE" id="PS00211">
    <property type="entry name" value="ABC_TRANSPORTER_1"/>
    <property type="match status" value="1"/>
</dbReference>
<dbReference type="PANTHER" id="PTHR42781">
    <property type="entry name" value="SPERMIDINE/PUTRESCINE IMPORT ATP-BINDING PROTEIN POTA"/>
    <property type="match status" value="1"/>
</dbReference>
<evidence type="ECO:0000259" key="5">
    <source>
        <dbReference type="PROSITE" id="PS50893"/>
    </source>
</evidence>
<dbReference type="InterPro" id="IPR003439">
    <property type="entry name" value="ABC_transporter-like_ATP-bd"/>
</dbReference>
<dbReference type="PROSITE" id="PS50893">
    <property type="entry name" value="ABC_TRANSPORTER_2"/>
    <property type="match status" value="1"/>
</dbReference>
<dbReference type="InterPro" id="IPR050093">
    <property type="entry name" value="ABC_SmlMolc_Importer"/>
</dbReference>